<keyword evidence="1" id="KW-0812">Transmembrane</keyword>
<dbReference type="EMBL" id="JAWWNJ010000267">
    <property type="protein sequence ID" value="KAK6966531.1"/>
    <property type="molecule type" value="Genomic_DNA"/>
</dbReference>
<keyword evidence="1" id="KW-0472">Membrane</keyword>
<evidence type="ECO:0000256" key="1">
    <source>
        <dbReference type="SAM" id="Phobius"/>
    </source>
</evidence>
<evidence type="ECO:0000313" key="2">
    <source>
        <dbReference type="EMBL" id="KAK6966531.1"/>
    </source>
</evidence>
<comment type="caution">
    <text evidence="2">The sequence shown here is derived from an EMBL/GenBank/DDBJ whole genome shotgun (WGS) entry which is preliminary data.</text>
</comment>
<evidence type="ECO:0000313" key="3">
    <source>
        <dbReference type="Proteomes" id="UP001362999"/>
    </source>
</evidence>
<accession>A0AAV9YZT9</accession>
<reference evidence="2 3" key="1">
    <citation type="journal article" date="2024" name="J Genomics">
        <title>Draft genome sequencing and assembly of Favolaschia claudopus CIRM-BRFM 2984 isolated from oak limbs.</title>
        <authorList>
            <person name="Navarro D."/>
            <person name="Drula E."/>
            <person name="Chaduli D."/>
            <person name="Cazenave R."/>
            <person name="Ahrendt S."/>
            <person name="Wang J."/>
            <person name="Lipzen A."/>
            <person name="Daum C."/>
            <person name="Barry K."/>
            <person name="Grigoriev I.V."/>
            <person name="Favel A."/>
            <person name="Rosso M.N."/>
            <person name="Martin F."/>
        </authorList>
    </citation>
    <scope>NUCLEOTIDE SEQUENCE [LARGE SCALE GENOMIC DNA]</scope>
    <source>
        <strain evidence="2 3">CIRM-BRFM 2984</strain>
    </source>
</reference>
<protein>
    <submittedName>
        <fullName evidence="2">Uncharacterized protein</fullName>
    </submittedName>
</protein>
<keyword evidence="3" id="KW-1185">Reference proteome</keyword>
<name>A0AAV9YZT9_9AGAR</name>
<gene>
    <name evidence="2" type="ORF">R3P38DRAFT_3245954</name>
</gene>
<sequence length="181" mass="19480">MGPTPTALGVAAAYLLSTSSSAKRADPASALANLAVLGLAPRARSTEFAVLLGMYSTYISSVSLSACGYRPLAADSPVRDRGLFSSSLFLTTLSASARAHLLPALLSLILVTIGVQYFLYVRSAVRDRNTRWVRRRPRSASRLHTCYLPRPLRSEPVRSTLLSISTARLSTVQCHNSSINV</sequence>
<feature type="transmembrane region" description="Helical" evidence="1">
    <location>
        <begin position="105"/>
        <end position="125"/>
    </location>
</feature>
<keyword evidence="1" id="KW-1133">Transmembrane helix</keyword>
<proteinExistence type="predicted"/>
<dbReference type="AlphaFoldDB" id="A0AAV9YZT9"/>
<organism evidence="2 3">
    <name type="scientific">Favolaschia claudopus</name>
    <dbReference type="NCBI Taxonomy" id="2862362"/>
    <lineage>
        <taxon>Eukaryota</taxon>
        <taxon>Fungi</taxon>
        <taxon>Dikarya</taxon>
        <taxon>Basidiomycota</taxon>
        <taxon>Agaricomycotina</taxon>
        <taxon>Agaricomycetes</taxon>
        <taxon>Agaricomycetidae</taxon>
        <taxon>Agaricales</taxon>
        <taxon>Marasmiineae</taxon>
        <taxon>Mycenaceae</taxon>
        <taxon>Favolaschia</taxon>
    </lineage>
</organism>
<dbReference type="Proteomes" id="UP001362999">
    <property type="component" value="Unassembled WGS sequence"/>
</dbReference>